<dbReference type="EMBL" id="LAZR01012567">
    <property type="protein sequence ID" value="KKM26153.1"/>
    <property type="molecule type" value="Genomic_DNA"/>
</dbReference>
<gene>
    <name evidence="1" type="ORF">LCGC14_1587620</name>
</gene>
<reference evidence="1" key="1">
    <citation type="journal article" date="2015" name="Nature">
        <title>Complex archaea that bridge the gap between prokaryotes and eukaryotes.</title>
        <authorList>
            <person name="Spang A."/>
            <person name="Saw J.H."/>
            <person name="Jorgensen S.L."/>
            <person name="Zaremba-Niedzwiedzka K."/>
            <person name="Martijn J."/>
            <person name="Lind A.E."/>
            <person name="van Eijk R."/>
            <person name="Schleper C."/>
            <person name="Guy L."/>
            <person name="Ettema T.J."/>
        </authorList>
    </citation>
    <scope>NUCLEOTIDE SEQUENCE</scope>
</reference>
<name>A0A0F9KVM3_9ZZZZ</name>
<accession>A0A0F9KVM3</accession>
<sequence length="39" mass="4838">MYRTIKYHGESLKKLKSVIEEIEERDEHIIIFTIETWEE</sequence>
<organism evidence="1">
    <name type="scientific">marine sediment metagenome</name>
    <dbReference type="NCBI Taxonomy" id="412755"/>
    <lineage>
        <taxon>unclassified sequences</taxon>
        <taxon>metagenomes</taxon>
        <taxon>ecological metagenomes</taxon>
    </lineage>
</organism>
<dbReference type="AlphaFoldDB" id="A0A0F9KVM3"/>
<evidence type="ECO:0000313" key="1">
    <source>
        <dbReference type="EMBL" id="KKM26153.1"/>
    </source>
</evidence>
<proteinExistence type="predicted"/>
<comment type="caution">
    <text evidence="1">The sequence shown here is derived from an EMBL/GenBank/DDBJ whole genome shotgun (WGS) entry which is preliminary data.</text>
</comment>
<protein>
    <submittedName>
        <fullName evidence="1">Uncharacterized protein</fullName>
    </submittedName>
</protein>